<dbReference type="STRING" id="5874.Q4UF33"/>
<dbReference type="GO" id="GO:0005829">
    <property type="term" value="C:cytosol"/>
    <property type="evidence" value="ECO:0007669"/>
    <property type="project" value="TreeGrafter"/>
</dbReference>
<dbReference type="GO" id="GO:0008270">
    <property type="term" value="F:zinc ion binding"/>
    <property type="evidence" value="ECO:0007669"/>
    <property type="project" value="UniProtKB-KW"/>
</dbReference>
<feature type="domain" description="C3H1-type" evidence="6">
    <location>
        <begin position="156"/>
        <end position="189"/>
    </location>
</feature>
<evidence type="ECO:0000313" key="8">
    <source>
        <dbReference type="Proteomes" id="UP000001950"/>
    </source>
</evidence>
<feature type="zinc finger region" description="C3H1-type" evidence="4">
    <location>
        <begin position="156"/>
        <end position="189"/>
    </location>
</feature>
<name>Q4UF33_THEAN</name>
<dbReference type="Pfam" id="PF16543">
    <property type="entry name" value="DFRP_C"/>
    <property type="match status" value="1"/>
</dbReference>
<dbReference type="AlphaFoldDB" id="Q4UF33"/>
<dbReference type="eggNOG" id="KOG1763">
    <property type="taxonomic scope" value="Eukaryota"/>
</dbReference>
<evidence type="ECO:0000256" key="3">
    <source>
        <dbReference type="ARBA" id="ARBA00022833"/>
    </source>
</evidence>
<evidence type="ECO:0000256" key="4">
    <source>
        <dbReference type="PROSITE-ProRule" id="PRU00723"/>
    </source>
</evidence>
<evidence type="ECO:0000256" key="5">
    <source>
        <dbReference type="SAM" id="MobiDB-lite"/>
    </source>
</evidence>
<gene>
    <name evidence="7" type="ORF">TA14520</name>
</gene>
<dbReference type="GO" id="GO:0002181">
    <property type="term" value="P:cytoplasmic translation"/>
    <property type="evidence" value="ECO:0007669"/>
    <property type="project" value="TreeGrafter"/>
</dbReference>
<evidence type="ECO:0000259" key="6">
    <source>
        <dbReference type="PROSITE" id="PS50103"/>
    </source>
</evidence>
<keyword evidence="1 4" id="KW-0479">Metal-binding</keyword>
<dbReference type="FunCoup" id="Q4UF33">
    <property type="interactions" value="664"/>
</dbReference>
<evidence type="ECO:0000256" key="1">
    <source>
        <dbReference type="ARBA" id="ARBA00022723"/>
    </source>
</evidence>
<protein>
    <recommendedName>
        <fullName evidence="6">C3H1-type domain-containing protein</fullName>
    </recommendedName>
</protein>
<dbReference type="GO" id="GO:0003729">
    <property type="term" value="F:mRNA binding"/>
    <property type="evidence" value="ECO:0007669"/>
    <property type="project" value="TreeGrafter"/>
</dbReference>
<proteinExistence type="predicted"/>
<dbReference type="InterPro" id="IPR000571">
    <property type="entry name" value="Znf_CCCH"/>
</dbReference>
<keyword evidence="3 4" id="KW-0862">Zinc</keyword>
<organism evidence="7 8">
    <name type="scientific">Theileria annulata</name>
    <dbReference type="NCBI Taxonomy" id="5874"/>
    <lineage>
        <taxon>Eukaryota</taxon>
        <taxon>Sar</taxon>
        <taxon>Alveolata</taxon>
        <taxon>Apicomplexa</taxon>
        <taxon>Aconoidasida</taxon>
        <taxon>Piroplasmida</taxon>
        <taxon>Theileriidae</taxon>
        <taxon>Theileria</taxon>
    </lineage>
</organism>
<accession>Q4UF33</accession>
<dbReference type="OrthoDB" id="278280at2759"/>
<dbReference type="Proteomes" id="UP000001950">
    <property type="component" value="Chromosome 2"/>
</dbReference>
<dbReference type="Gene3D" id="6.20.400.10">
    <property type="match status" value="1"/>
</dbReference>
<dbReference type="InterPro" id="IPR032378">
    <property type="entry name" value="ZC3H15/TMA46_C"/>
</dbReference>
<dbReference type="InParanoid" id="Q4UF33"/>
<feature type="compositionally biased region" description="Low complexity" evidence="5">
    <location>
        <begin position="1"/>
        <end position="14"/>
    </location>
</feature>
<reference evidence="7 8" key="1">
    <citation type="journal article" date="2005" name="Science">
        <title>Genome of the host-cell transforming parasite Theileria annulata compared with T. parva.</title>
        <authorList>
            <person name="Pain A."/>
            <person name="Renauld H."/>
            <person name="Berriman M."/>
            <person name="Murphy L."/>
            <person name="Yeats C.A."/>
            <person name="Weir W."/>
            <person name="Kerhornou A."/>
            <person name="Aslett M."/>
            <person name="Bishop R."/>
            <person name="Bouchier C."/>
            <person name="Cochet M."/>
            <person name="Coulson R.M.R."/>
            <person name="Cronin A."/>
            <person name="de Villiers E.P."/>
            <person name="Fraser A."/>
            <person name="Fosker N."/>
            <person name="Gardner M."/>
            <person name="Goble A."/>
            <person name="Griffiths-Jones S."/>
            <person name="Harris D.E."/>
            <person name="Katzer F."/>
            <person name="Larke N."/>
            <person name="Lord A."/>
            <person name="Maser P."/>
            <person name="McKellar S."/>
            <person name="Mooney P."/>
            <person name="Morton F."/>
            <person name="Nene V."/>
            <person name="O'Neil S."/>
            <person name="Price C."/>
            <person name="Quail M.A."/>
            <person name="Rabbinowitsch E."/>
            <person name="Rawlings N.D."/>
            <person name="Rutter S."/>
            <person name="Saunders D."/>
            <person name="Seeger K."/>
            <person name="Shah T."/>
            <person name="Squares R."/>
            <person name="Squares S."/>
            <person name="Tivey A."/>
            <person name="Walker A.R."/>
            <person name="Woodward J."/>
            <person name="Dobbelaere D.A.E."/>
            <person name="Langsley G."/>
            <person name="Rajandream M.A."/>
            <person name="McKeever D."/>
            <person name="Shiels B."/>
            <person name="Tait A."/>
            <person name="Barrell B.G."/>
            <person name="Hall N."/>
        </authorList>
    </citation>
    <scope>NUCLEOTIDE SEQUENCE [LARGE SCALE GENOMIC DNA]</scope>
    <source>
        <strain evidence="8">Ankara</strain>
    </source>
</reference>
<evidence type="ECO:0000313" key="7">
    <source>
        <dbReference type="EMBL" id="CAI74306.1"/>
    </source>
</evidence>
<dbReference type="VEuPathDB" id="PiroplasmaDB:TA14520"/>
<dbReference type="OMA" id="GREMFYF"/>
<dbReference type="KEGG" id="tan:TA14520"/>
<dbReference type="GeneID" id="3862498"/>
<feature type="region of interest" description="Disordered" evidence="5">
    <location>
        <begin position="1"/>
        <end position="20"/>
    </location>
</feature>
<evidence type="ECO:0000256" key="2">
    <source>
        <dbReference type="ARBA" id="ARBA00022771"/>
    </source>
</evidence>
<dbReference type="PROSITE" id="PS50103">
    <property type="entry name" value="ZF_C3H1"/>
    <property type="match status" value="1"/>
</dbReference>
<dbReference type="RefSeq" id="XP_952038.1">
    <property type="nucleotide sequence ID" value="XM_946945.1"/>
</dbReference>
<keyword evidence="8" id="KW-1185">Reference proteome</keyword>
<dbReference type="PANTHER" id="PTHR12681:SF0">
    <property type="entry name" value="ZINC FINGER CCCH DOMAIN-CONTAINING PROTEIN 15"/>
    <property type="match status" value="1"/>
</dbReference>
<dbReference type="EMBL" id="CR940348">
    <property type="protein sequence ID" value="CAI74306.1"/>
    <property type="molecule type" value="Genomic_DNA"/>
</dbReference>
<dbReference type="PANTHER" id="PTHR12681">
    <property type="entry name" value="ZINC FINGER-CONTAINING PROTEIN P48ZNF"/>
    <property type="match status" value="1"/>
</dbReference>
<sequence>MAGGNAKQQKAQQKALEKQKQKIVEDKTFGLKNKKSKSVQKYIKSIQQQITGQPPKDSDKYIAQQNKEKEEKNRIMQQKALIASLFKTTETVKQVSMESQKLYEPKQSRMDQKIDIYLDQRIQRSKEDENMSTWDITTLEGVVQQKNTNSCTTDIICKYFLQAVESKKYGWFWVCPNGGDDCKYRHCLPPGFVLASDVPQEVVDDDETLEEMIERQRRELPPGGEMVTEESFKRWKEEKEKGRLDELKDRVTKDSTTQLTGKDLFTFNPNLFMDDEGAADDFDYDEDIDLDELIRENEESLTKGNVLPDDVSSFYNYFTSYNCVILNTVKIFCDLINDVLGYGISENPFIVIHIANVYLI</sequence>
<keyword evidence="2 4" id="KW-0863">Zinc-finger</keyword>